<reference evidence="3" key="1">
    <citation type="journal article" date="2019" name="Int. J. Syst. Evol. Microbiol.">
        <title>The Global Catalogue of Microorganisms (GCM) 10K type strain sequencing project: providing services to taxonomists for standard genome sequencing and annotation.</title>
        <authorList>
            <consortium name="The Broad Institute Genomics Platform"/>
            <consortium name="The Broad Institute Genome Sequencing Center for Infectious Disease"/>
            <person name="Wu L."/>
            <person name="Ma J."/>
        </authorList>
    </citation>
    <scope>NUCLEOTIDE SEQUENCE [LARGE SCALE GENOMIC DNA]</scope>
    <source>
        <strain evidence="3">KCTC 42953</strain>
    </source>
</reference>
<dbReference type="Proteomes" id="UP001595533">
    <property type="component" value="Unassembled WGS sequence"/>
</dbReference>
<evidence type="ECO:0000313" key="2">
    <source>
        <dbReference type="EMBL" id="MFC3193100.1"/>
    </source>
</evidence>
<dbReference type="EMBL" id="JBHRTS010000001">
    <property type="protein sequence ID" value="MFC3193100.1"/>
    <property type="molecule type" value="Genomic_DNA"/>
</dbReference>
<organism evidence="2 3">
    <name type="scientific">Marinicella sediminis</name>
    <dbReference type="NCBI Taxonomy" id="1792834"/>
    <lineage>
        <taxon>Bacteria</taxon>
        <taxon>Pseudomonadati</taxon>
        <taxon>Pseudomonadota</taxon>
        <taxon>Gammaproteobacteria</taxon>
        <taxon>Lysobacterales</taxon>
        <taxon>Marinicellaceae</taxon>
        <taxon>Marinicella</taxon>
    </lineage>
</organism>
<sequence>MSSDMFSARLIDALGLIPMQRKGQAVVVSNPTEQPTQSAMTTQPQDKPVATSADTPQLDKHEFRLLVNMLKAIGHDCQYDHIKYDGHEVRYQLHELTLVFNDINQADDSQHMNLSSLTDIISSPALKRPVWEKLKTIQV</sequence>
<dbReference type="RefSeq" id="WP_077409751.1">
    <property type="nucleotide sequence ID" value="NZ_JBHRTS010000001.1"/>
</dbReference>
<comment type="caution">
    <text evidence="2">The sequence shown here is derived from an EMBL/GenBank/DDBJ whole genome shotgun (WGS) entry which is preliminary data.</text>
</comment>
<gene>
    <name evidence="2" type="ORF">ACFODZ_02485</name>
</gene>
<feature type="region of interest" description="Disordered" evidence="1">
    <location>
        <begin position="27"/>
        <end position="55"/>
    </location>
</feature>
<protein>
    <submittedName>
        <fullName evidence="2">Uncharacterized protein</fullName>
    </submittedName>
</protein>
<evidence type="ECO:0000256" key="1">
    <source>
        <dbReference type="SAM" id="MobiDB-lite"/>
    </source>
</evidence>
<evidence type="ECO:0000313" key="3">
    <source>
        <dbReference type="Proteomes" id="UP001595533"/>
    </source>
</evidence>
<accession>A0ABV7J4M3</accession>
<feature type="compositionally biased region" description="Polar residues" evidence="1">
    <location>
        <begin position="27"/>
        <end position="45"/>
    </location>
</feature>
<keyword evidence="3" id="KW-1185">Reference proteome</keyword>
<proteinExistence type="predicted"/>
<name>A0ABV7J4M3_9GAMM</name>